<protein>
    <recommendedName>
        <fullName evidence="3">DUF1684 domain-containing protein</fullName>
    </recommendedName>
</protein>
<dbReference type="Pfam" id="PF07920">
    <property type="entry name" value="DUF1684"/>
    <property type="match status" value="1"/>
</dbReference>
<dbReference type="Proteomes" id="UP000253606">
    <property type="component" value="Chromosome"/>
</dbReference>
<organism evidence="1 2">
    <name type="scientific">Acidisarcina polymorpha</name>
    <dbReference type="NCBI Taxonomy" id="2211140"/>
    <lineage>
        <taxon>Bacteria</taxon>
        <taxon>Pseudomonadati</taxon>
        <taxon>Acidobacteriota</taxon>
        <taxon>Terriglobia</taxon>
        <taxon>Terriglobales</taxon>
        <taxon>Acidobacteriaceae</taxon>
        <taxon>Acidisarcina</taxon>
    </lineage>
</organism>
<evidence type="ECO:0000313" key="1">
    <source>
        <dbReference type="EMBL" id="AXC14390.1"/>
    </source>
</evidence>
<dbReference type="PANTHER" id="PTHR41913">
    <property type="entry name" value="DUF1684 DOMAIN-CONTAINING PROTEIN"/>
    <property type="match status" value="1"/>
</dbReference>
<dbReference type="InterPro" id="IPR012467">
    <property type="entry name" value="DUF1684"/>
</dbReference>
<dbReference type="EMBL" id="CP030840">
    <property type="protein sequence ID" value="AXC14390.1"/>
    <property type="molecule type" value="Genomic_DNA"/>
</dbReference>
<keyword evidence="2" id="KW-1185">Reference proteome</keyword>
<name>A0A2Z5G5Y0_9BACT</name>
<dbReference type="KEGG" id="abas:ACPOL_5136"/>
<accession>A0A2Z5G5Y0</accession>
<dbReference type="PANTHER" id="PTHR41913:SF1">
    <property type="entry name" value="DUF1684 DOMAIN-CONTAINING PROTEIN"/>
    <property type="match status" value="1"/>
</dbReference>
<evidence type="ECO:0000313" key="2">
    <source>
        <dbReference type="Proteomes" id="UP000253606"/>
    </source>
</evidence>
<sequence length="309" mass="34493">MLKYRASTRQAIFSLLLLLFLRPVSWTQETSSWTQRELAWREHRTALLLSEPPQGWLSVVGLNWLTEGVSVSVGSASDNTVRMDDCSQHLGVFRLKNGKVTISPPVGGFPGSVHIDGQRASEQTLRPYYASEEPSTIRDGSVTIYILSDGDKLGLSIWDTKAPTRLQFRGLQYFPASSKYLIHARWIPYNPPRVETHTSILGLPSESTVPGAAEFVLEGETFRVEPLDMDESLLQFALADRTNGSTTYGGGRYLTTAYPDHGLRNPGEIVLNMNRLYNPPCAFTHYVNCTLAPAQNRLSIKLEVGEKKY</sequence>
<evidence type="ECO:0008006" key="3">
    <source>
        <dbReference type="Google" id="ProtNLM"/>
    </source>
</evidence>
<dbReference type="AlphaFoldDB" id="A0A2Z5G5Y0"/>
<proteinExistence type="predicted"/>
<gene>
    <name evidence="1" type="ORF">ACPOL_5136</name>
</gene>
<reference evidence="1 2" key="1">
    <citation type="journal article" date="2018" name="Front. Microbiol.">
        <title>Hydrolytic Capabilities as a Key to Environmental Success: Chitinolytic and Cellulolytic Acidobacteria From Acidic Sub-arctic Soils and Boreal Peatlands.</title>
        <authorList>
            <person name="Belova S.E."/>
            <person name="Ravin N.V."/>
            <person name="Pankratov T.A."/>
            <person name="Rakitin A.L."/>
            <person name="Ivanova A.A."/>
            <person name="Beletsky A.V."/>
            <person name="Mardanov A.V."/>
            <person name="Sinninghe Damste J.S."/>
            <person name="Dedysh S.N."/>
        </authorList>
    </citation>
    <scope>NUCLEOTIDE SEQUENCE [LARGE SCALE GENOMIC DNA]</scope>
    <source>
        <strain evidence="1 2">SBC82</strain>
    </source>
</reference>